<protein>
    <submittedName>
        <fullName evidence="2">Uncharacterized protein</fullName>
    </submittedName>
</protein>
<proteinExistence type="predicted"/>
<evidence type="ECO:0000256" key="1">
    <source>
        <dbReference type="SAM" id="MobiDB-lite"/>
    </source>
</evidence>
<organism evidence="2 3">
    <name type="scientific">Nesidiocoris tenuis</name>
    <dbReference type="NCBI Taxonomy" id="355587"/>
    <lineage>
        <taxon>Eukaryota</taxon>
        <taxon>Metazoa</taxon>
        <taxon>Ecdysozoa</taxon>
        <taxon>Arthropoda</taxon>
        <taxon>Hexapoda</taxon>
        <taxon>Insecta</taxon>
        <taxon>Pterygota</taxon>
        <taxon>Neoptera</taxon>
        <taxon>Paraneoptera</taxon>
        <taxon>Hemiptera</taxon>
        <taxon>Heteroptera</taxon>
        <taxon>Panheteroptera</taxon>
        <taxon>Cimicomorpha</taxon>
        <taxon>Miridae</taxon>
        <taxon>Dicyphina</taxon>
        <taxon>Nesidiocoris</taxon>
    </lineage>
</organism>
<dbReference type="Proteomes" id="UP000479000">
    <property type="component" value="Unassembled WGS sequence"/>
</dbReference>
<evidence type="ECO:0000313" key="2">
    <source>
        <dbReference type="EMBL" id="CAB0010421.1"/>
    </source>
</evidence>
<reference evidence="2 3" key="1">
    <citation type="submission" date="2020-02" db="EMBL/GenBank/DDBJ databases">
        <authorList>
            <person name="Ferguson B K."/>
        </authorList>
    </citation>
    <scope>NUCLEOTIDE SEQUENCE [LARGE SCALE GENOMIC DNA]</scope>
</reference>
<keyword evidence="3" id="KW-1185">Reference proteome</keyword>
<evidence type="ECO:0000313" key="3">
    <source>
        <dbReference type="Proteomes" id="UP000479000"/>
    </source>
</evidence>
<feature type="compositionally biased region" description="Basic and acidic residues" evidence="1">
    <location>
        <begin position="86"/>
        <end position="95"/>
    </location>
</feature>
<feature type="compositionally biased region" description="Low complexity" evidence="1">
    <location>
        <begin position="12"/>
        <end position="26"/>
    </location>
</feature>
<feature type="region of interest" description="Disordered" evidence="1">
    <location>
        <begin position="1"/>
        <end position="26"/>
    </location>
</feature>
<sequence>MEERMADLRVASSPSLFTSSPSRDSPMAAMSRLICDTAAWRPPLHSLPHCPCHHLGQLVLHGEDDRPDLALVLHTHIVQHISEPPDLLREERDPARTLATPP</sequence>
<accession>A0A6H5H4R3</accession>
<gene>
    <name evidence="2" type="ORF">NTEN_LOCUS15465</name>
</gene>
<dbReference type="AlphaFoldDB" id="A0A6H5H4R3"/>
<feature type="region of interest" description="Disordered" evidence="1">
    <location>
        <begin position="83"/>
        <end position="102"/>
    </location>
</feature>
<name>A0A6H5H4R3_9HEMI</name>
<dbReference type="EMBL" id="CADCXU010023031">
    <property type="protein sequence ID" value="CAB0010421.1"/>
    <property type="molecule type" value="Genomic_DNA"/>
</dbReference>